<dbReference type="EMBL" id="SHOA02000001">
    <property type="protein sequence ID" value="TDH73410.1"/>
    <property type="molecule type" value="Genomic_DNA"/>
</dbReference>
<dbReference type="RefSeq" id="XP_067822908.1">
    <property type="nucleotide sequence ID" value="XM_067961884.1"/>
</dbReference>
<sequence>MASETTPLRAGQYTSDAQKRKRIVGITGIVVVLAAVIFVLWLSLSGHNSESRDVKGQDIPKPEPALRTKIPVAIELPTEAPTEKPAESVPKAAAANHPPAVGPSSTALPAPAAKLVSVPPRVPGPPVEAALYQLAQ</sequence>
<reference evidence="3 4" key="1">
    <citation type="journal article" date="2021" name="Genome Biol.">
        <title>AFLAP: assembly-free linkage analysis pipeline using k-mers from genome sequencing data.</title>
        <authorList>
            <person name="Fletcher K."/>
            <person name="Zhang L."/>
            <person name="Gil J."/>
            <person name="Han R."/>
            <person name="Cavanaugh K."/>
            <person name="Michelmore R."/>
        </authorList>
    </citation>
    <scope>NUCLEOTIDE SEQUENCE [LARGE SCALE GENOMIC DNA]</scope>
    <source>
        <strain evidence="3 4">SF5</strain>
    </source>
</reference>
<protein>
    <submittedName>
        <fullName evidence="3">Uncharacterized protein</fullName>
    </submittedName>
</protein>
<evidence type="ECO:0000313" key="4">
    <source>
        <dbReference type="Proteomes" id="UP000294530"/>
    </source>
</evidence>
<keyword evidence="4" id="KW-1185">Reference proteome</keyword>
<keyword evidence="2" id="KW-0812">Transmembrane</keyword>
<dbReference type="Proteomes" id="UP000294530">
    <property type="component" value="Unassembled WGS sequence"/>
</dbReference>
<gene>
    <name evidence="3" type="ORF">CCR75_003791</name>
</gene>
<feature type="region of interest" description="Disordered" evidence="1">
    <location>
        <begin position="77"/>
        <end position="108"/>
    </location>
</feature>
<proteinExistence type="predicted"/>
<dbReference type="KEGG" id="blac:94347555"/>
<keyword evidence="2" id="KW-1133">Transmembrane helix</keyword>
<name>A0A976IKE1_BRELC</name>
<dbReference type="OrthoDB" id="167904at2759"/>
<keyword evidence="2" id="KW-0472">Membrane</keyword>
<feature type="transmembrane region" description="Helical" evidence="2">
    <location>
        <begin position="23"/>
        <end position="44"/>
    </location>
</feature>
<accession>A0A976IKE1</accession>
<dbReference type="GeneID" id="94347555"/>
<evidence type="ECO:0000256" key="1">
    <source>
        <dbReference type="SAM" id="MobiDB-lite"/>
    </source>
</evidence>
<dbReference type="AlphaFoldDB" id="A0A976IKE1"/>
<comment type="caution">
    <text evidence="3">The sequence shown here is derived from an EMBL/GenBank/DDBJ whole genome shotgun (WGS) entry which is preliminary data.</text>
</comment>
<evidence type="ECO:0000313" key="3">
    <source>
        <dbReference type="EMBL" id="TDH73410.1"/>
    </source>
</evidence>
<evidence type="ECO:0000256" key="2">
    <source>
        <dbReference type="SAM" id="Phobius"/>
    </source>
</evidence>
<organism evidence="3 4">
    <name type="scientific">Bremia lactucae</name>
    <name type="common">Lettuce downy mildew</name>
    <dbReference type="NCBI Taxonomy" id="4779"/>
    <lineage>
        <taxon>Eukaryota</taxon>
        <taxon>Sar</taxon>
        <taxon>Stramenopiles</taxon>
        <taxon>Oomycota</taxon>
        <taxon>Peronosporomycetes</taxon>
        <taxon>Peronosporales</taxon>
        <taxon>Peronosporaceae</taxon>
        <taxon>Bremia</taxon>
    </lineage>
</organism>